<name>A0ABM8Z219_9PROT</name>
<dbReference type="EMBL" id="OU912926">
    <property type="protein sequence ID" value="CAG9933872.1"/>
    <property type="molecule type" value="Genomic_DNA"/>
</dbReference>
<dbReference type="InterPro" id="IPR018060">
    <property type="entry name" value="HTH_AraC"/>
</dbReference>
<dbReference type="PROSITE" id="PS01124">
    <property type="entry name" value="HTH_ARAC_FAMILY_2"/>
    <property type="match status" value="1"/>
</dbReference>
<dbReference type="Proteomes" id="UP000839052">
    <property type="component" value="Chromosome"/>
</dbReference>
<dbReference type="InterPro" id="IPR009057">
    <property type="entry name" value="Homeodomain-like_sf"/>
</dbReference>
<dbReference type="Gene3D" id="1.10.10.60">
    <property type="entry name" value="Homeodomain-like"/>
    <property type="match status" value="1"/>
</dbReference>
<organism evidence="5 6">
    <name type="scientific">Candidatus Nitrotoga arctica</name>
    <dbReference type="NCBI Taxonomy" id="453162"/>
    <lineage>
        <taxon>Bacteria</taxon>
        <taxon>Pseudomonadati</taxon>
        <taxon>Pseudomonadota</taxon>
        <taxon>Betaproteobacteria</taxon>
        <taxon>Nitrosomonadales</taxon>
        <taxon>Gallionellaceae</taxon>
        <taxon>Candidatus Nitrotoga</taxon>
    </lineage>
</organism>
<sequence length="260" mass="28422">MASSLRGGIKQTGTGRILFWRGGSVWIGRAEESTGFHSHHAIQITLVLSKGELRIRCPGEDWKNYTAAIVPAHHSHAFEARGELVALIFVEPESCEGQAIRARFCEGITSLSDETILPDIATLAAAYNEKRADQDLIACARAVIISLAATSPLPSTPVDKRILRAIELLHERLGQTISLADIADAVHLSPERFRHLFIEQTGIRFRPYILWLRLGSSISSYAAGASLTEASYAGGFADSAHFSRTFKRMFGVAPISIQPE</sequence>
<keyword evidence="3" id="KW-0804">Transcription</keyword>
<keyword evidence="6" id="KW-1185">Reference proteome</keyword>
<protein>
    <submittedName>
        <fullName evidence="5">AraC family transcriptional regulator</fullName>
    </submittedName>
</protein>
<dbReference type="SMART" id="SM00342">
    <property type="entry name" value="HTH_ARAC"/>
    <property type="match status" value="1"/>
</dbReference>
<proteinExistence type="predicted"/>
<reference evidence="5 6" key="1">
    <citation type="submission" date="2021-10" db="EMBL/GenBank/DDBJ databases">
        <authorList>
            <person name="Koch H."/>
        </authorList>
    </citation>
    <scope>NUCLEOTIDE SEQUENCE [LARGE SCALE GENOMIC DNA]</scope>
    <source>
        <strain evidence="5">6680</strain>
    </source>
</reference>
<evidence type="ECO:0000259" key="4">
    <source>
        <dbReference type="PROSITE" id="PS01124"/>
    </source>
</evidence>
<keyword evidence="1" id="KW-0805">Transcription regulation</keyword>
<gene>
    <name evidence="5" type="ORF">NTG6680_2623</name>
</gene>
<dbReference type="RefSeq" id="WP_239797588.1">
    <property type="nucleotide sequence ID" value="NZ_OU912926.1"/>
</dbReference>
<dbReference type="InterPro" id="IPR050204">
    <property type="entry name" value="AraC_XylS_family_regulators"/>
</dbReference>
<accession>A0ABM8Z219</accession>
<evidence type="ECO:0000256" key="3">
    <source>
        <dbReference type="ARBA" id="ARBA00023163"/>
    </source>
</evidence>
<dbReference type="Pfam" id="PF12833">
    <property type="entry name" value="HTH_18"/>
    <property type="match status" value="1"/>
</dbReference>
<evidence type="ECO:0000256" key="2">
    <source>
        <dbReference type="ARBA" id="ARBA00023125"/>
    </source>
</evidence>
<evidence type="ECO:0000313" key="5">
    <source>
        <dbReference type="EMBL" id="CAG9933872.1"/>
    </source>
</evidence>
<dbReference type="SUPFAM" id="SSF51182">
    <property type="entry name" value="RmlC-like cupins"/>
    <property type="match status" value="1"/>
</dbReference>
<dbReference type="PANTHER" id="PTHR46796">
    <property type="entry name" value="HTH-TYPE TRANSCRIPTIONAL ACTIVATOR RHAS-RELATED"/>
    <property type="match status" value="1"/>
</dbReference>
<dbReference type="InterPro" id="IPR011051">
    <property type="entry name" value="RmlC_Cupin_sf"/>
</dbReference>
<dbReference type="SUPFAM" id="SSF46689">
    <property type="entry name" value="Homeodomain-like"/>
    <property type="match status" value="2"/>
</dbReference>
<keyword evidence="2" id="KW-0238">DNA-binding</keyword>
<evidence type="ECO:0000256" key="1">
    <source>
        <dbReference type="ARBA" id="ARBA00023015"/>
    </source>
</evidence>
<evidence type="ECO:0000313" key="6">
    <source>
        <dbReference type="Proteomes" id="UP000839052"/>
    </source>
</evidence>
<feature type="domain" description="HTH araC/xylS-type" evidence="4">
    <location>
        <begin position="163"/>
        <end position="260"/>
    </location>
</feature>